<dbReference type="EMBL" id="UINC01211755">
    <property type="protein sequence ID" value="SVE35785.1"/>
    <property type="molecule type" value="Genomic_DNA"/>
</dbReference>
<reference evidence="1" key="1">
    <citation type="submission" date="2018-05" db="EMBL/GenBank/DDBJ databases">
        <authorList>
            <person name="Lanie J.A."/>
            <person name="Ng W.-L."/>
            <person name="Kazmierczak K.M."/>
            <person name="Andrzejewski T.M."/>
            <person name="Davidsen T.M."/>
            <person name="Wayne K.J."/>
            <person name="Tettelin H."/>
            <person name="Glass J.I."/>
            <person name="Rusch D."/>
            <person name="Podicherti R."/>
            <person name="Tsui H.-C.T."/>
            <person name="Winkler M.E."/>
        </authorList>
    </citation>
    <scope>NUCLEOTIDE SEQUENCE</scope>
</reference>
<evidence type="ECO:0000313" key="1">
    <source>
        <dbReference type="EMBL" id="SVE35785.1"/>
    </source>
</evidence>
<sequence>MKKVLLLVLLILSTNLAFAQYIDSLQVNEMKKVQWLAGKWEGEGWMMFGPEEKHTFSQTETVTSKLNGLLLAIEGLGTVDESKIIHNAFAVLSFDSENQRFVMRAHKADGAFTEADALVDDNGDFIWGFNHPYAGELRFTIRQNDKGQWYEIGEVSSDNGNSWFQNFELLLNKVE</sequence>
<gene>
    <name evidence="1" type="ORF">METZ01_LOCUS488639</name>
</gene>
<protein>
    <recommendedName>
        <fullName evidence="2">DUF1579 domain-containing protein</fullName>
    </recommendedName>
</protein>
<evidence type="ECO:0008006" key="2">
    <source>
        <dbReference type="Google" id="ProtNLM"/>
    </source>
</evidence>
<name>A0A383CV59_9ZZZZ</name>
<proteinExistence type="predicted"/>
<dbReference type="AlphaFoldDB" id="A0A383CV59"/>
<organism evidence="1">
    <name type="scientific">marine metagenome</name>
    <dbReference type="NCBI Taxonomy" id="408172"/>
    <lineage>
        <taxon>unclassified sequences</taxon>
        <taxon>metagenomes</taxon>
        <taxon>ecological metagenomes</taxon>
    </lineage>
</organism>
<accession>A0A383CV59</accession>